<comment type="catalytic activity">
    <reaction evidence="1 5">
        <text>GTP + H2O = 7,8-dihydroneopterin 3'-triphosphate + formate + H(+)</text>
        <dbReference type="Rhea" id="RHEA:17473"/>
        <dbReference type="ChEBI" id="CHEBI:15377"/>
        <dbReference type="ChEBI" id="CHEBI:15378"/>
        <dbReference type="ChEBI" id="CHEBI:15740"/>
        <dbReference type="ChEBI" id="CHEBI:37565"/>
        <dbReference type="ChEBI" id="CHEBI:58462"/>
        <dbReference type="EC" id="3.5.4.16"/>
    </reaction>
</comment>
<dbReference type="PANTHER" id="PTHR11109:SF7">
    <property type="entry name" value="GTP CYCLOHYDROLASE 1"/>
    <property type="match status" value="1"/>
</dbReference>
<dbReference type="PANTHER" id="PTHR11109">
    <property type="entry name" value="GTP CYCLOHYDROLASE I"/>
    <property type="match status" value="1"/>
</dbReference>
<dbReference type="Proteomes" id="UP000266340">
    <property type="component" value="Unassembled WGS sequence"/>
</dbReference>
<evidence type="ECO:0000256" key="2">
    <source>
        <dbReference type="ARBA" id="ARBA00005080"/>
    </source>
</evidence>
<dbReference type="NCBIfam" id="NF006825">
    <property type="entry name" value="PRK09347.1-2"/>
    <property type="match status" value="1"/>
</dbReference>
<dbReference type="EC" id="3.5.4.16" evidence="5"/>
<dbReference type="GO" id="GO:0003934">
    <property type="term" value="F:GTP cyclohydrolase I activity"/>
    <property type="evidence" value="ECO:0007669"/>
    <property type="project" value="UniProtKB-UniRule"/>
</dbReference>
<dbReference type="AlphaFoldDB" id="A0A398CM60"/>
<gene>
    <name evidence="5 7" type="primary">folE</name>
    <name evidence="7" type="ORF">D3H35_16435</name>
</gene>
<dbReference type="Gene3D" id="1.10.286.10">
    <property type="match status" value="1"/>
</dbReference>
<dbReference type="GO" id="GO:0046654">
    <property type="term" value="P:tetrahydrofolate biosynthetic process"/>
    <property type="evidence" value="ECO:0007669"/>
    <property type="project" value="UniProtKB-UniRule"/>
</dbReference>
<keyword evidence="8" id="KW-1185">Reference proteome</keyword>
<dbReference type="HAMAP" id="MF_00223">
    <property type="entry name" value="FolE"/>
    <property type="match status" value="1"/>
</dbReference>
<comment type="caution">
    <text evidence="7">The sequence shown here is derived from an EMBL/GenBank/DDBJ whole genome shotgun (WGS) entry which is preliminary data.</text>
</comment>
<reference evidence="7 8" key="1">
    <citation type="submission" date="2018-09" db="EMBL/GenBank/DDBJ databases">
        <title>Cohnella cavernae sp. nov., isolated from a karst cave.</title>
        <authorList>
            <person name="Zhu H."/>
        </authorList>
    </citation>
    <scope>NUCLEOTIDE SEQUENCE [LARGE SCALE GENOMIC DNA]</scope>
    <source>
        <strain evidence="7 8">K2E09-144</strain>
    </source>
</reference>
<dbReference type="FunFam" id="3.30.1130.10:FF:000001">
    <property type="entry name" value="GTP cyclohydrolase 1"/>
    <property type="match status" value="1"/>
</dbReference>
<comment type="pathway">
    <text evidence="2 5">Cofactor biosynthesis; 7,8-dihydroneopterin triphosphate biosynthesis; 7,8-dihydroneopterin triphosphate from GTP: step 1/1.</text>
</comment>
<keyword evidence="5" id="KW-0479">Metal-binding</keyword>
<comment type="similarity">
    <text evidence="5">Belongs to the GTP cyclohydrolase I family.</text>
</comment>
<evidence type="ECO:0000313" key="7">
    <source>
        <dbReference type="EMBL" id="RIE02309.1"/>
    </source>
</evidence>
<dbReference type="InterPro" id="IPR043134">
    <property type="entry name" value="GTP-CH-I_N"/>
</dbReference>
<dbReference type="InterPro" id="IPR020602">
    <property type="entry name" value="GTP_CycHdrlase_I_dom"/>
</dbReference>
<dbReference type="Pfam" id="PF01227">
    <property type="entry name" value="GTP_cyclohydroI"/>
    <property type="match status" value="1"/>
</dbReference>
<feature type="binding site" evidence="5">
    <location>
        <position position="93"/>
    </location>
    <ligand>
        <name>Zn(2+)</name>
        <dbReference type="ChEBI" id="CHEBI:29105"/>
    </ligand>
</feature>
<keyword evidence="3 5" id="KW-0554">One-carbon metabolism</keyword>
<dbReference type="NCBIfam" id="TIGR00063">
    <property type="entry name" value="folE"/>
    <property type="match status" value="1"/>
</dbReference>
<dbReference type="GO" id="GO:0006730">
    <property type="term" value="P:one-carbon metabolic process"/>
    <property type="evidence" value="ECO:0007669"/>
    <property type="project" value="UniProtKB-UniRule"/>
</dbReference>
<sequence>MTVAGAKDYVNKQVGDNREQIEYHMKEVLKLIGEDVEREGLLETPARVTRMYEEVFAGYSVDPRDVLGVTFDEKHEELVIVKDIVYYSQCEHHMAPFFGKAHIGYIPSGKIAGLSKLARLVEAITRRLQVQERITSQIADILEEVLQPHGVMVVVEGEHLCMCARGVKKPGSKTVTSAVRGQFRQSAALRSEFLSLIRE</sequence>
<dbReference type="SUPFAM" id="SSF55620">
    <property type="entry name" value="Tetrahydrobiopterin biosynthesis enzymes-like"/>
    <property type="match status" value="1"/>
</dbReference>
<dbReference type="PROSITE" id="PS00859">
    <property type="entry name" value="GTP_CYCLOHYDROL_1_1"/>
    <property type="match status" value="1"/>
</dbReference>
<comment type="subunit">
    <text evidence="5">Homopolymer.</text>
</comment>
<keyword evidence="5" id="KW-0862">Zinc</keyword>
<dbReference type="InterPro" id="IPR043133">
    <property type="entry name" value="GTP-CH-I_C/QueF"/>
</dbReference>
<dbReference type="GO" id="GO:0005737">
    <property type="term" value="C:cytoplasm"/>
    <property type="evidence" value="ECO:0007669"/>
    <property type="project" value="TreeGrafter"/>
</dbReference>
<feature type="domain" description="GTP cyclohydrolase I" evidence="6">
    <location>
        <begin position="21"/>
        <end position="198"/>
    </location>
</feature>
<proteinExistence type="inferred from homology"/>
<evidence type="ECO:0000256" key="5">
    <source>
        <dbReference type="HAMAP-Rule" id="MF_00223"/>
    </source>
</evidence>
<keyword evidence="5" id="KW-0547">Nucleotide-binding</keyword>
<evidence type="ECO:0000259" key="6">
    <source>
        <dbReference type="Pfam" id="PF01227"/>
    </source>
</evidence>
<feature type="binding site" evidence="5">
    <location>
        <position position="161"/>
    </location>
    <ligand>
        <name>Zn(2+)</name>
        <dbReference type="ChEBI" id="CHEBI:29105"/>
    </ligand>
</feature>
<evidence type="ECO:0000256" key="1">
    <source>
        <dbReference type="ARBA" id="ARBA00001052"/>
    </source>
</evidence>
<dbReference type="UniPathway" id="UPA00848">
    <property type="reaction ID" value="UER00151"/>
</dbReference>
<name>A0A398CM60_9BACL</name>
<keyword evidence="5" id="KW-0342">GTP-binding</keyword>
<dbReference type="GO" id="GO:0005525">
    <property type="term" value="F:GTP binding"/>
    <property type="evidence" value="ECO:0007669"/>
    <property type="project" value="UniProtKB-KW"/>
</dbReference>
<evidence type="ECO:0000256" key="3">
    <source>
        <dbReference type="ARBA" id="ARBA00022563"/>
    </source>
</evidence>
<feature type="binding site" evidence="5">
    <location>
        <position position="90"/>
    </location>
    <ligand>
        <name>Zn(2+)</name>
        <dbReference type="ChEBI" id="CHEBI:29105"/>
    </ligand>
</feature>
<dbReference type="GO" id="GO:0008270">
    <property type="term" value="F:zinc ion binding"/>
    <property type="evidence" value="ECO:0007669"/>
    <property type="project" value="UniProtKB-UniRule"/>
</dbReference>
<dbReference type="EMBL" id="QXJM01000039">
    <property type="protein sequence ID" value="RIE02309.1"/>
    <property type="molecule type" value="Genomic_DNA"/>
</dbReference>
<dbReference type="FunFam" id="1.10.286.10:FF:000001">
    <property type="entry name" value="GTP cyclohydrolase 1"/>
    <property type="match status" value="1"/>
</dbReference>
<organism evidence="7 8">
    <name type="scientific">Cohnella faecalis</name>
    <dbReference type="NCBI Taxonomy" id="2315694"/>
    <lineage>
        <taxon>Bacteria</taxon>
        <taxon>Bacillati</taxon>
        <taxon>Bacillota</taxon>
        <taxon>Bacilli</taxon>
        <taxon>Bacillales</taxon>
        <taxon>Paenibacillaceae</taxon>
        <taxon>Cohnella</taxon>
    </lineage>
</organism>
<dbReference type="GO" id="GO:0006729">
    <property type="term" value="P:tetrahydrobiopterin biosynthetic process"/>
    <property type="evidence" value="ECO:0007669"/>
    <property type="project" value="TreeGrafter"/>
</dbReference>
<dbReference type="NCBIfam" id="NF006826">
    <property type="entry name" value="PRK09347.1-3"/>
    <property type="match status" value="1"/>
</dbReference>
<evidence type="ECO:0000256" key="4">
    <source>
        <dbReference type="ARBA" id="ARBA00022801"/>
    </source>
</evidence>
<dbReference type="OrthoDB" id="9801207at2"/>
<dbReference type="Gene3D" id="3.30.1130.10">
    <property type="match status" value="1"/>
</dbReference>
<protein>
    <recommendedName>
        <fullName evidence="5">GTP cyclohydrolase 1</fullName>
        <ecNumber evidence="5">3.5.4.16</ecNumber>
    </recommendedName>
    <alternativeName>
        <fullName evidence="5">GTP cyclohydrolase I</fullName>
        <shortName evidence="5">GTP-CH-I</shortName>
    </alternativeName>
</protein>
<dbReference type="InterPro" id="IPR001474">
    <property type="entry name" value="GTP_CycHdrlase_I"/>
</dbReference>
<keyword evidence="4 5" id="KW-0378">Hydrolase</keyword>
<accession>A0A398CM60</accession>
<dbReference type="InterPro" id="IPR018234">
    <property type="entry name" value="GTP_CycHdrlase_I_CS"/>
</dbReference>
<evidence type="ECO:0000313" key="8">
    <source>
        <dbReference type="Proteomes" id="UP000266340"/>
    </source>
</evidence>